<name>A0A6G3TDH0_9ACTN</name>
<dbReference type="InterPro" id="IPR032710">
    <property type="entry name" value="NTF2-like_dom_sf"/>
</dbReference>
<dbReference type="InterPro" id="IPR037401">
    <property type="entry name" value="SnoaL-like"/>
</dbReference>
<proteinExistence type="predicted"/>
<dbReference type="Proteomes" id="UP000475666">
    <property type="component" value="Unassembled WGS sequence"/>
</dbReference>
<dbReference type="SUPFAM" id="SSF54427">
    <property type="entry name" value="NTF2-like"/>
    <property type="match status" value="1"/>
</dbReference>
<gene>
    <name evidence="2" type="ORF">G3I66_16695</name>
</gene>
<feature type="domain" description="SnoaL-like" evidence="1">
    <location>
        <begin position="9"/>
        <end position="111"/>
    </location>
</feature>
<accession>A0A6G3TDH0</accession>
<reference evidence="2 3" key="1">
    <citation type="submission" date="2020-01" db="EMBL/GenBank/DDBJ databases">
        <title>Insect and environment-associated Actinomycetes.</title>
        <authorList>
            <person name="Currrie C."/>
            <person name="Chevrette M."/>
            <person name="Carlson C."/>
            <person name="Stubbendieck R."/>
            <person name="Wendt-Pienkowski E."/>
        </authorList>
    </citation>
    <scope>NUCLEOTIDE SEQUENCE [LARGE SCALE GENOMIC DNA]</scope>
    <source>
        <strain evidence="2 3">SID7739</strain>
    </source>
</reference>
<dbReference type="GeneID" id="96650687"/>
<sequence length="129" mass="14149">MKSARELWEAVYERVDAGDPGAVADLCDAELEIRTASQGKTGAQRLGDMFVQQHGLYQELERRIDGFIESADGSALSVELTLSGIPKGTGRRLTWNVVETVRADAGRIVSWHAMLDRTGLVQQIRALHG</sequence>
<dbReference type="AlphaFoldDB" id="A0A6G3TDH0"/>
<comment type="caution">
    <text evidence="2">The sequence shown here is derived from an EMBL/GenBank/DDBJ whole genome shotgun (WGS) entry which is preliminary data.</text>
</comment>
<dbReference type="Gene3D" id="3.10.450.50">
    <property type="match status" value="1"/>
</dbReference>
<dbReference type="Pfam" id="PF12680">
    <property type="entry name" value="SnoaL_2"/>
    <property type="match status" value="1"/>
</dbReference>
<evidence type="ECO:0000313" key="3">
    <source>
        <dbReference type="Proteomes" id="UP000475666"/>
    </source>
</evidence>
<dbReference type="EMBL" id="JAAGMQ010000481">
    <property type="protein sequence ID" value="NEC34789.1"/>
    <property type="molecule type" value="Genomic_DNA"/>
</dbReference>
<protein>
    <submittedName>
        <fullName evidence="2">Nuclear transport factor 2 family protein</fullName>
    </submittedName>
</protein>
<organism evidence="2 3">
    <name type="scientific">Streptomyces rubrogriseus</name>
    <dbReference type="NCBI Taxonomy" id="194673"/>
    <lineage>
        <taxon>Bacteria</taxon>
        <taxon>Bacillati</taxon>
        <taxon>Actinomycetota</taxon>
        <taxon>Actinomycetes</taxon>
        <taxon>Kitasatosporales</taxon>
        <taxon>Streptomycetaceae</taxon>
        <taxon>Streptomyces</taxon>
        <taxon>Streptomyces violaceoruber group</taxon>
    </lineage>
</organism>
<evidence type="ECO:0000259" key="1">
    <source>
        <dbReference type="Pfam" id="PF12680"/>
    </source>
</evidence>
<evidence type="ECO:0000313" key="2">
    <source>
        <dbReference type="EMBL" id="NEC34789.1"/>
    </source>
</evidence>
<dbReference type="RefSeq" id="WP_109033058.1">
    <property type="nucleotide sequence ID" value="NZ_BEWD01000007.1"/>
</dbReference>